<reference evidence="7 10" key="2">
    <citation type="submission" date="2020-02" db="EMBL/GenBank/DDBJ databases">
        <title>WGS of Micromonospora spp. isolated from hot spring.</title>
        <authorList>
            <person name="Thawai C."/>
        </authorList>
    </citation>
    <scope>NUCLEOTIDE SEQUENCE [LARGE SCALE GENOMIC DNA]</scope>
    <source>
        <strain evidence="7 10">TMS7</strain>
    </source>
</reference>
<feature type="transmembrane region" description="Helical" evidence="6">
    <location>
        <begin position="108"/>
        <end position="133"/>
    </location>
</feature>
<feature type="transmembrane region" description="Helical" evidence="6">
    <location>
        <begin position="220"/>
        <end position="242"/>
    </location>
</feature>
<evidence type="ECO:0000256" key="2">
    <source>
        <dbReference type="ARBA" id="ARBA00022475"/>
    </source>
</evidence>
<evidence type="ECO:0000256" key="5">
    <source>
        <dbReference type="ARBA" id="ARBA00023136"/>
    </source>
</evidence>
<dbReference type="InterPro" id="IPR022791">
    <property type="entry name" value="L-PG_synthase/AglD"/>
</dbReference>
<dbReference type="EMBL" id="CP045309">
    <property type="protein sequence ID" value="QGL47140.1"/>
    <property type="molecule type" value="Genomic_DNA"/>
</dbReference>
<evidence type="ECO:0000256" key="4">
    <source>
        <dbReference type="ARBA" id="ARBA00022989"/>
    </source>
</evidence>
<feature type="transmembrane region" description="Helical" evidence="6">
    <location>
        <begin position="300"/>
        <end position="319"/>
    </location>
</feature>
<keyword evidence="4 6" id="KW-1133">Transmembrane helix</keyword>
<gene>
    <name evidence="7" type="ORF">G3561_11230</name>
    <name evidence="8" type="ORF">GCE86_08800</name>
</gene>
<reference evidence="8 9" key="1">
    <citation type="submission" date="2019-10" db="EMBL/GenBank/DDBJ databases">
        <title>Genome Sequence of Micromonospora terminaliae DSM 101760.</title>
        <authorList>
            <person name="Guo L."/>
        </authorList>
    </citation>
    <scope>NUCLEOTIDE SEQUENCE [LARGE SCALE GENOMIC DNA]</scope>
    <source>
        <strain evidence="8 9">DSM 101760</strain>
    </source>
</reference>
<protein>
    <submittedName>
        <fullName evidence="7">Flippase-like domain-containing protein</fullName>
    </submittedName>
</protein>
<evidence type="ECO:0000313" key="10">
    <source>
        <dbReference type="Proteomes" id="UP000477779"/>
    </source>
</evidence>
<dbReference type="Proteomes" id="UP000477779">
    <property type="component" value="Unassembled WGS sequence"/>
</dbReference>
<keyword evidence="5 6" id="KW-0472">Membrane</keyword>
<keyword evidence="3 6" id="KW-0812">Transmembrane</keyword>
<feature type="transmembrane region" description="Helical" evidence="6">
    <location>
        <begin position="25"/>
        <end position="51"/>
    </location>
</feature>
<evidence type="ECO:0000313" key="9">
    <source>
        <dbReference type="Proteomes" id="UP000402241"/>
    </source>
</evidence>
<dbReference type="RefSeq" id="WP_154226485.1">
    <property type="nucleotide sequence ID" value="NZ_CP045309.1"/>
</dbReference>
<dbReference type="GO" id="GO:0005886">
    <property type="term" value="C:plasma membrane"/>
    <property type="evidence" value="ECO:0007669"/>
    <property type="project" value="UniProtKB-SubCell"/>
</dbReference>
<feature type="transmembrane region" description="Helical" evidence="6">
    <location>
        <begin position="145"/>
        <end position="163"/>
    </location>
</feature>
<evidence type="ECO:0000313" key="8">
    <source>
        <dbReference type="EMBL" id="QGL47140.1"/>
    </source>
</evidence>
<evidence type="ECO:0000256" key="1">
    <source>
        <dbReference type="ARBA" id="ARBA00004651"/>
    </source>
</evidence>
<sequence length="330" mass="35053">MTAVAVLLIAALALRHQLHYVPRSLALLTSAAPGWLAGAAVLSIWSVVMLAEQQRRLLRALGTRMSPWRAVGIAYAQSSVAITVPGGSAVATAFTVRQLRAGGASLDAAVATVALSGAASVLGLMALCLPGAVLAGVGEALQMEGAATIAVALAITLALPAMLRSLPPLLLRYWQHRTAQPRRRMRAPSWVVRRWWRMGRSRKLGRDTFDAMRRLREQDWYAAVAFAVLNWFADACCLAAVARSMKIDVELAVVGTAYLAVQAGKFISPIPGGLGVAEPTLVMVLCAAGVDVLPATSTTLVYRAFSYWAVALVGLPLWLRLHRRAAATAG</sequence>
<evidence type="ECO:0000256" key="3">
    <source>
        <dbReference type="ARBA" id="ARBA00022692"/>
    </source>
</evidence>
<dbReference type="NCBIfam" id="TIGR00374">
    <property type="entry name" value="flippase-like domain"/>
    <property type="match status" value="1"/>
</dbReference>
<proteinExistence type="predicted"/>
<accession>A0AAJ3DIS3</accession>
<keyword evidence="9" id="KW-1185">Reference proteome</keyword>
<dbReference type="EMBL" id="JAAHBZ010000003">
    <property type="protein sequence ID" value="NES28114.1"/>
    <property type="molecule type" value="Genomic_DNA"/>
</dbReference>
<dbReference type="PANTHER" id="PTHR39087:SF2">
    <property type="entry name" value="UPF0104 MEMBRANE PROTEIN MJ1595"/>
    <property type="match status" value="1"/>
</dbReference>
<organism evidence="7 10">
    <name type="scientific">Micromonospora terminaliae</name>
    <dbReference type="NCBI Taxonomy" id="1914461"/>
    <lineage>
        <taxon>Bacteria</taxon>
        <taxon>Bacillati</taxon>
        <taxon>Actinomycetota</taxon>
        <taxon>Actinomycetes</taxon>
        <taxon>Micromonosporales</taxon>
        <taxon>Micromonosporaceae</taxon>
        <taxon>Micromonospora</taxon>
    </lineage>
</organism>
<dbReference type="Pfam" id="PF03706">
    <property type="entry name" value="LPG_synthase_TM"/>
    <property type="match status" value="1"/>
</dbReference>
<comment type="subcellular location">
    <subcellularLocation>
        <location evidence="1">Cell membrane</location>
        <topology evidence="1">Multi-pass membrane protein</topology>
    </subcellularLocation>
</comment>
<dbReference type="AlphaFoldDB" id="A0AAJ3DIS3"/>
<name>A0AAJ3DIS3_9ACTN</name>
<evidence type="ECO:0000256" key="6">
    <source>
        <dbReference type="SAM" id="Phobius"/>
    </source>
</evidence>
<evidence type="ECO:0000313" key="7">
    <source>
        <dbReference type="EMBL" id="NES28114.1"/>
    </source>
</evidence>
<dbReference type="Proteomes" id="UP000402241">
    <property type="component" value="Chromosome"/>
</dbReference>
<dbReference type="PANTHER" id="PTHR39087">
    <property type="entry name" value="UPF0104 MEMBRANE PROTEIN MJ1595"/>
    <property type="match status" value="1"/>
</dbReference>
<keyword evidence="2" id="KW-1003">Cell membrane</keyword>